<name>A0ABN9TA26_9DINO</name>
<protein>
    <recommendedName>
        <fullName evidence="3">Phospholipase B-like</fullName>
    </recommendedName>
</protein>
<proteinExistence type="predicted"/>
<gene>
    <name evidence="1" type="ORF">PCOR1329_LOCUS37081</name>
</gene>
<accession>A0ABN9TA26</accession>
<dbReference type="EMBL" id="CAUYUJ010014504">
    <property type="protein sequence ID" value="CAK0842036.1"/>
    <property type="molecule type" value="Genomic_DNA"/>
</dbReference>
<evidence type="ECO:0000313" key="2">
    <source>
        <dbReference type="Proteomes" id="UP001189429"/>
    </source>
</evidence>
<organism evidence="1 2">
    <name type="scientific">Prorocentrum cordatum</name>
    <dbReference type="NCBI Taxonomy" id="2364126"/>
    <lineage>
        <taxon>Eukaryota</taxon>
        <taxon>Sar</taxon>
        <taxon>Alveolata</taxon>
        <taxon>Dinophyceae</taxon>
        <taxon>Prorocentrales</taxon>
        <taxon>Prorocentraceae</taxon>
        <taxon>Prorocentrum</taxon>
    </lineage>
</organism>
<dbReference type="Proteomes" id="UP001189429">
    <property type="component" value="Unassembled WGS sequence"/>
</dbReference>
<keyword evidence="2" id="KW-1185">Reference proteome</keyword>
<comment type="caution">
    <text evidence="1">The sequence shown here is derived from an EMBL/GenBank/DDBJ whole genome shotgun (WGS) entry which is preliminary data.</text>
</comment>
<reference evidence="1" key="1">
    <citation type="submission" date="2023-10" db="EMBL/GenBank/DDBJ databases">
        <authorList>
            <person name="Chen Y."/>
            <person name="Shah S."/>
            <person name="Dougan E. K."/>
            <person name="Thang M."/>
            <person name="Chan C."/>
        </authorList>
    </citation>
    <scope>NUCLEOTIDE SEQUENCE [LARGE SCALE GENOMIC DNA]</scope>
</reference>
<evidence type="ECO:0008006" key="3">
    <source>
        <dbReference type="Google" id="ProtNLM"/>
    </source>
</evidence>
<evidence type="ECO:0000313" key="1">
    <source>
        <dbReference type="EMBL" id="CAK0842036.1"/>
    </source>
</evidence>
<sequence>MSAFHYVNDWSRGGNSKVTPDEFKRAVGLFDVADIFNVFEFIESLGEGKCPHFHDWSWHQAHSDPNDGHEIDQCEWNQLPGYLESQLRMFKYSGRYHWDATHGVSAGFFAEVVARMVTLFFKSHSGSGPYPHGGSPWQPPQPFCARFGNSVKDTGSCLFENAKANGGWRQEFQFIAGPDRLLSKDEWAARVGNTHASMVIFMAMATQEDHHADDPNSIDMQDWIHWMQSTKQAMLPNPRRRRGQKMSRESFGNYAAARVTAELIFEVADGKKNLGGTWTSVFPDLRHELTAMEWMNSFHYVNDWSYGGNAKITSDELKRAVGLSDVNDIFEVFEFFEGLGEGKCPSAHDWHWFQQHTDPNDGHEIDQCEWNQLPNFLESKLRQWQYGSKYHWNAYQGISAGFFSEVVARMVAKFFRDHSKW</sequence>